<name>A0AAV9WUX0_9PEZI</name>
<evidence type="ECO:0000313" key="1">
    <source>
        <dbReference type="EMBL" id="KAK6526253.1"/>
    </source>
</evidence>
<keyword evidence="2" id="KW-1185">Reference proteome</keyword>
<organism evidence="1 2">
    <name type="scientific">Orbilia ellipsospora</name>
    <dbReference type="NCBI Taxonomy" id="2528407"/>
    <lineage>
        <taxon>Eukaryota</taxon>
        <taxon>Fungi</taxon>
        <taxon>Dikarya</taxon>
        <taxon>Ascomycota</taxon>
        <taxon>Pezizomycotina</taxon>
        <taxon>Orbiliomycetes</taxon>
        <taxon>Orbiliales</taxon>
        <taxon>Orbiliaceae</taxon>
        <taxon>Orbilia</taxon>
    </lineage>
</organism>
<dbReference type="Proteomes" id="UP001365542">
    <property type="component" value="Unassembled WGS sequence"/>
</dbReference>
<reference evidence="1 2" key="1">
    <citation type="submission" date="2019-10" db="EMBL/GenBank/DDBJ databases">
        <authorList>
            <person name="Palmer J.M."/>
        </authorList>
    </citation>
    <scope>NUCLEOTIDE SEQUENCE [LARGE SCALE GENOMIC DNA]</scope>
    <source>
        <strain evidence="1 2">TWF694</strain>
    </source>
</reference>
<dbReference type="PANTHER" id="PTHR34065">
    <property type="entry name" value="CELL DIVISION CONTROL PROTEIN 14"/>
    <property type="match status" value="1"/>
</dbReference>
<accession>A0AAV9WUX0</accession>
<protein>
    <recommendedName>
        <fullName evidence="3">Cell division control protein 14</fullName>
    </recommendedName>
</protein>
<sequence length="143" mass="16122">MAVFVQILAKNNSVTIQLGVLDTLVTALLDCPANMRTFEALNGLKAIALLFKNVKTQDSVRERLTEFVYFYLLPEKEDSQTGYSSVQISESPLEGPTVLARCRTVQQKHILISRYLKGIEGIVLDVRHNQKMFEPDHNSNNPD</sequence>
<dbReference type="InterPro" id="IPR012535">
    <property type="entry name" value="Cell_div_Cdc14"/>
</dbReference>
<dbReference type="EMBL" id="JAVHJO010000016">
    <property type="protein sequence ID" value="KAK6526253.1"/>
    <property type="molecule type" value="Genomic_DNA"/>
</dbReference>
<dbReference type="PANTHER" id="PTHR34065:SF1">
    <property type="entry name" value="CELL DIVISION CONTROL PROTEIN 14"/>
    <property type="match status" value="1"/>
</dbReference>
<dbReference type="Pfam" id="PF08045">
    <property type="entry name" value="CDC14"/>
    <property type="match status" value="1"/>
</dbReference>
<proteinExistence type="predicted"/>
<gene>
    <name evidence="1" type="ORF">TWF694_004860</name>
</gene>
<evidence type="ECO:0000313" key="2">
    <source>
        <dbReference type="Proteomes" id="UP001365542"/>
    </source>
</evidence>
<dbReference type="AlphaFoldDB" id="A0AAV9WUX0"/>
<comment type="caution">
    <text evidence="1">The sequence shown here is derived from an EMBL/GenBank/DDBJ whole genome shotgun (WGS) entry which is preliminary data.</text>
</comment>
<evidence type="ECO:0008006" key="3">
    <source>
        <dbReference type="Google" id="ProtNLM"/>
    </source>
</evidence>